<gene>
    <name evidence="2" type="ORF">GMARGA_LOCUS2279</name>
</gene>
<evidence type="ECO:0000313" key="2">
    <source>
        <dbReference type="EMBL" id="CAG8502636.1"/>
    </source>
</evidence>
<feature type="compositionally biased region" description="Basic and acidic residues" evidence="1">
    <location>
        <begin position="31"/>
        <end position="41"/>
    </location>
</feature>
<accession>A0ABM8W1R8</accession>
<name>A0ABM8W1R8_GIGMA</name>
<protein>
    <submittedName>
        <fullName evidence="2">25899_t:CDS:1</fullName>
    </submittedName>
</protein>
<dbReference type="EMBL" id="CAJVQB010000696">
    <property type="protein sequence ID" value="CAG8502636.1"/>
    <property type="molecule type" value="Genomic_DNA"/>
</dbReference>
<proteinExistence type="predicted"/>
<evidence type="ECO:0000256" key="1">
    <source>
        <dbReference type="SAM" id="MobiDB-lite"/>
    </source>
</evidence>
<organism evidence="2 3">
    <name type="scientific">Gigaspora margarita</name>
    <dbReference type="NCBI Taxonomy" id="4874"/>
    <lineage>
        <taxon>Eukaryota</taxon>
        <taxon>Fungi</taxon>
        <taxon>Fungi incertae sedis</taxon>
        <taxon>Mucoromycota</taxon>
        <taxon>Glomeromycotina</taxon>
        <taxon>Glomeromycetes</taxon>
        <taxon>Diversisporales</taxon>
        <taxon>Gigasporaceae</taxon>
        <taxon>Gigaspora</taxon>
    </lineage>
</organism>
<dbReference type="Proteomes" id="UP000789901">
    <property type="component" value="Unassembled WGS sequence"/>
</dbReference>
<comment type="caution">
    <text evidence="2">The sequence shown here is derived from an EMBL/GenBank/DDBJ whole genome shotgun (WGS) entry which is preliminary data.</text>
</comment>
<feature type="compositionally biased region" description="Polar residues" evidence="1">
    <location>
        <begin position="15"/>
        <end position="30"/>
    </location>
</feature>
<sequence>MSKSTTEGNLMMNLSPVTNSKITKPQTTTHIEPHSKQEPEMNRIILPGISNKAL</sequence>
<evidence type="ECO:0000313" key="3">
    <source>
        <dbReference type="Proteomes" id="UP000789901"/>
    </source>
</evidence>
<feature type="region of interest" description="Disordered" evidence="1">
    <location>
        <begin position="1"/>
        <end position="41"/>
    </location>
</feature>
<keyword evidence="3" id="KW-1185">Reference proteome</keyword>
<reference evidence="2 3" key="1">
    <citation type="submission" date="2021-06" db="EMBL/GenBank/DDBJ databases">
        <authorList>
            <person name="Kallberg Y."/>
            <person name="Tangrot J."/>
            <person name="Rosling A."/>
        </authorList>
    </citation>
    <scope>NUCLEOTIDE SEQUENCE [LARGE SCALE GENOMIC DNA]</scope>
    <source>
        <strain evidence="2 3">120-4 pot B 10/14</strain>
    </source>
</reference>